<dbReference type="STRING" id="4558.A0A194YIR6"/>
<dbReference type="PROSITE" id="PS50109">
    <property type="entry name" value="HIS_KIN"/>
    <property type="match status" value="1"/>
</dbReference>
<keyword evidence="11" id="KW-0932">Cytokinin signaling pathway</keyword>
<evidence type="ECO:0000256" key="10">
    <source>
        <dbReference type="ARBA" id="ARBA00022777"/>
    </source>
</evidence>
<dbReference type="Gene3D" id="1.10.287.130">
    <property type="match status" value="1"/>
</dbReference>
<dbReference type="InterPro" id="IPR004358">
    <property type="entry name" value="Sig_transdc_His_kin-like_C"/>
</dbReference>
<feature type="domain" description="Histidine kinase" evidence="18">
    <location>
        <begin position="424"/>
        <end position="691"/>
    </location>
</feature>
<keyword evidence="13" id="KW-0902">Two-component regulatory system</keyword>
<dbReference type="Gramene" id="KXG19481">
    <property type="protein sequence ID" value="KXG19481"/>
    <property type="gene ID" value="SORBI_3010G064800"/>
</dbReference>
<dbReference type="InterPro" id="IPR036097">
    <property type="entry name" value="HisK_dim/P_sf"/>
</dbReference>
<comment type="subcellular location">
    <subcellularLocation>
        <location evidence="3">Cell membrane</location>
        <topology evidence="3">Multi-pass membrane protein</topology>
    </subcellularLocation>
</comment>
<evidence type="ECO:0000256" key="17">
    <source>
        <dbReference type="SAM" id="Phobius"/>
    </source>
</evidence>
<dbReference type="AlphaFoldDB" id="A0A194YIR6"/>
<dbReference type="eggNOG" id="KOG0519">
    <property type="taxonomic scope" value="Eukaryota"/>
</dbReference>
<evidence type="ECO:0000313" key="20">
    <source>
        <dbReference type="EMBL" id="KXG19481.1"/>
    </source>
</evidence>
<comment type="function">
    <text evidence="2">Cytokinin receptor related to bacterial two-component regulators. Functions as a histidine kinase and transmits the stress signal to a downstream MAPK cascade.</text>
</comment>
<dbReference type="FunFam" id="3.30.565.10:FF:000087">
    <property type="entry name" value="Histidine kinase 1"/>
    <property type="match status" value="1"/>
</dbReference>
<dbReference type="FunFam" id="3.40.50.2300:FF:000367">
    <property type="entry name" value="Histidine kinase 1"/>
    <property type="match status" value="1"/>
</dbReference>
<evidence type="ECO:0000256" key="2">
    <source>
        <dbReference type="ARBA" id="ARBA00002427"/>
    </source>
</evidence>
<accession>A0A194YIR6</accession>
<protein>
    <recommendedName>
        <fullName evidence="15">Probable histidine kinase 2</fullName>
        <ecNumber evidence="5">2.7.13.3</ecNumber>
    </recommendedName>
</protein>
<dbReference type="GO" id="GO:0000155">
    <property type="term" value="F:phosphorelay sensor kinase activity"/>
    <property type="evidence" value="ECO:0007669"/>
    <property type="project" value="InterPro"/>
</dbReference>
<comment type="subunit">
    <text evidence="4">Homodimer.</text>
</comment>
<keyword evidence="21" id="KW-1185">Reference proteome</keyword>
<dbReference type="CDD" id="cd17546">
    <property type="entry name" value="REC_hyHK_CKI1_RcsC-like"/>
    <property type="match status" value="1"/>
</dbReference>
<dbReference type="SUPFAM" id="SSF52172">
    <property type="entry name" value="CheY-like"/>
    <property type="match status" value="1"/>
</dbReference>
<keyword evidence="7 16" id="KW-0597">Phosphoprotein</keyword>
<feature type="transmembrane region" description="Helical" evidence="17">
    <location>
        <begin position="14"/>
        <end position="40"/>
    </location>
</feature>
<dbReference type="Pfam" id="PF00512">
    <property type="entry name" value="HisKA"/>
    <property type="match status" value="1"/>
</dbReference>
<feature type="domain" description="Response regulatory" evidence="19">
    <location>
        <begin position="957"/>
        <end position="1089"/>
    </location>
</feature>
<keyword evidence="8" id="KW-0808">Transferase</keyword>
<evidence type="ECO:0000259" key="18">
    <source>
        <dbReference type="PROSITE" id="PS50109"/>
    </source>
</evidence>
<dbReference type="EC" id="2.7.13.3" evidence="5"/>
<dbReference type="PANTHER" id="PTHR43719:SF75">
    <property type="entry name" value="HISTIDINE KINASE CKI1"/>
    <property type="match status" value="1"/>
</dbReference>
<organism evidence="20 21">
    <name type="scientific">Sorghum bicolor</name>
    <name type="common">Sorghum</name>
    <name type="synonym">Sorghum vulgare</name>
    <dbReference type="NCBI Taxonomy" id="4558"/>
    <lineage>
        <taxon>Eukaryota</taxon>
        <taxon>Viridiplantae</taxon>
        <taxon>Streptophyta</taxon>
        <taxon>Embryophyta</taxon>
        <taxon>Tracheophyta</taxon>
        <taxon>Spermatophyta</taxon>
        <taxon>Magnoliopsida</taxon>
        <taxon>Liliopsida</taxon>
        <taxon>Poales</taxon>
        <taxon>Poaceae</taxon>
        <taxon>PACMAD clade</taxon>
        <taxon>Panicoideae</taxon>
        <taxon>Andropogonodae</taxon>
        <taxon>Andropogoneae</taxon>
        <taxon>Sorghinae</taxon>
        <taxon>Sorghum</taxon>
    </lineage>
</organism>
<dbReference type="GO" id="GO:0009736">
    <property type="term" value="P:cytokinin-activated signaling pathway"/>
    <property type="evidence" value="ECO:0007669"/>
    <property type="project" value="UniProtKB-KW"/>
</dbReference>
<dbReference type="SUPFAM" id="SSF55874">
    <property type="entry name" value="ATPase domain of HSP90 chaperone/DNA topoisomerase II/histidine kinase"/>
    <property type="match status" value="1"/>
</dbReference>
<sequence length="1091" mass="117178">MATVETNREARKSLLQYLCMLLPMAIVGVVMVLSLVVLLLSLRETTRAIDEANVETMDLALRHVAGNMQPLLEANRSAVAIADAAREPATNDEPSPASISQVRPKMFMAFAMQPLLAQVSYYAGGADGHAFAFYRTECGEARALFTDSQKRWCTQAVDPATGRLVGSAAAAATDGFFVPNSTTTPAAAPPVEGKNNASPPPAASLWEGWARPGVRMLFFSAPVGGGDAGVGVVSAAVSVHDVFEAAGNRIGVQDGLDVYYAVGDDKDDDVTSASAIYEPLLLGYQHRTADDTAEDALTFSELKCAASAIDDAAPELGQVVSGGPKHNRYKAACAMLDVSGVQVALRLVLRPPVQGHMLQALCVAVIVLACALLVLAVVSCAFAVRALRRASAREMALNADLVRQKEALRQAERKSMNKSNAFASASHDIRSALAAIAGLVDMSRPEAQSLPAPGIVENLDQMGVCTNKLFDILNSILDTSKVESGKMQLEEAEFSMSDVLQESVDMANVTGVRRGVEVIWDPCDFSVLRCAAVLGDSKRLKQILDNLLGNALKFTHEGHVLLRGWATRPIAGSGVGTPSRFAHPRRSAGGSLARLFRGRAEDPDGQDHVQNDPNLVEFYFEVVDTGIGIPKEKRMSVFENYVQVNNGQGGTGLGLGIVQSFVRLMGGEICIKDKEPGERGTCFAFNVLLKMSEVQQTHQDIEEGPSVPLGTLNGSNYRASAFQEASSFKGVHCVLYVHGSETRRILQTWMESMGVKVWLVRQAEFISATLEKVQSSSVATAAADCGGGDRCFSSKEMVNQLRNNTGPKRASLGGIPSGILLVIDVSGGALEEIYQDMAKLARTKQQAPCKVVLLEDIKTPSNELRRLKEQGCYLVLRKPVHGSRLFTLLMTLRDLQASDAHAQSSQVGPEIAGNNSQQQGLPDVVVPCVQEAAASAEAPCLVQKQKPEDDKPLAGMQILLAEDTFVLQTIQRKILNQLGATVTVAVDGSVAVNLLKQALEQANVSGEEIVPLPYHVIFMDCQMPNMDGYEATKLIREEEQRYGIHTPIIALTAHDTQEDLQKAIDAGMDLHLTKPILGKKIVEAVRTFASV</sequence>
<dbReference type="InterPro" id="IPR036890">
    <property type="entry name" value="HATPase_C_sf"/>
</dbReference>
<dbReference type="Gene3D" id="3.40.50.2300">
    <property type="match status" value="1"/>
</dbReference>
<comment type="catalytic activity">
    <reaction evidence="1">
        <text>ATP + protein L-histidine = ADP + protein N-phospho-L-histidine.</text>
        <dbReference type="EC" id="2.7.13.3"/>
    </reaction>
</comment>
<proteinExistence type="predicted"/>
<feature type="transmembrane region" description="Helical" evidence="17">
    <location>
        <begin position="360"/>
        <end position="384"/>
    </location>
</feature>
<evidence type="ECO:0000256" key="3">
    <source>
        <dbReference type="ARBA" id="ARBA00004651"/>
    </source>
</evidence>
<evidence type="ECO:0000256" key="4">
    <source>
        <dbReference type="ARBA" id="ARBA00011738"/>
    </source>
</evidence>
<evidence type="ECO:0000256" key="6">
    <source>
        <dbReference type="ARBA" id="ARBA00022475"/>
    </source>
</evidence>
<evidence type="ECO:0000313" key="21">
    <source>
        <dbReference type="Proteomes" id="UP000000768"/>
    </source>
</evidence>
<evidence type="ECO:0000256" key="13">
    <source>
        <dbReference type="ARBA" id="ARBA00023012"/>
    </source>
</evidence>
<dbReference type="PROSITE" id="PS50110">
    <property type="entry name" value="RESPONSE_REGULATORY"/>
    <property type="match status" value="1"/>
</dbReference>
<dbReference type="Pfam" id="PF00072">
    <property type="entry name" value="Response_reg"/>
    <property type="match status" value="1"/>
</dbReference>
<dbReference type="Pfam" id="PF02518">
    <property type="entry name" value="HATPase_c"/>
    <property type="match status" value="1"/>
</dbReference>
<dbReference type="InParanoid" id="A0A194YIR6"/>
<dbReference type="GO" id="GO:0005886">
    <property type="term" value="C:plasma membrane"/>
    <property type="evidence" value="ECO:0007669"/>
    <property type="project" value="UniProtKB-SubCell"/>
</dbReference>
<dbReference type="InterPro" id="IPR005467">
    <property type="entry name" value="His_kinase_dom"/>
</dbReference>
<keyword evidence="6" id="KW-1003">Cell membrane</keyword>
<evidence type="ECO:0000256" key="11">
    <source>
        <dbReference type="ARBA" id="ARBA00022864"/>
    </source>
</evidence>
<dbReference type="InterPro" id="IPR003661">
    <property type="entry name" value="HisK_dim/P_dom"/>
</dbReference>
<dbReference type="CDD" id="cd00082">
    <property type="entry name" value="HisKA"/>
    <property type="match status" value="1"/>
</dbReference>
<dbReference type="FunCoup" id="A0A194YIR6">
    <property type="interactions" value="22"/>
</dbReference>
<keyword evidence="14 17" id="KW-0472">Membrane</keyword>
<evidence type="ECO:0000259" key="19">
    <source>
        <dbReference type="PROSITE" id="PS50110"/>
    </source>
</evidence>
<dbReference type="InterPro" id="IPR003594">
    <property type="entry name" value="HATPase_dom"/>
</dbReference>
<dbReference type="SMART" id="SM00448">
    <property type="entry name" value="REC"/>
    <property type="match status" value="1"/>
</dbReference>
<keyword evidence="10" id="KW-0418">Kinase</keyword>
<dbReference type="SUPFAM" id="SSF47384">
    <property type="entry name" value="Homodimeric domain of signal transducing histidine kinase"/>
    <property type="match status" value="1"/>
</dbReference>
<reference evidence="20 21" key="1">
    <citation type="journal article" date="2009" name="Nature">
        <title>The Sorghum bicolor genome and the diversification of grasses.</title>
        <authorList>
            <person name="Paterson A.H."/>
            <person name="Bowers J.E."/>
            <person name="Bruggmann R."/>
            <person name="Dubchak I."/>
            <person name="Grimwood J."/>
            <person name="Gundlach H."/>
            <person name="Haberer G."/>
            <person name="Hellsten U."/>
            <person name="Mitros T."/>
            <person name="Poliakov A."/>
            <person name="Schmutz J."/>
            <person name="Spannagl M."/>
            <person name="Tang H."/>
            <person name="Wang X."/>
            <person name="Wicker T."/>
            <person name="Bharti A.K."/>
            <person name="Chapman J."/>
            <person name="Feltus F.A."/>
            <person name="Gowik U."/>
            <person name="Grigoriev I.V."/>
            <person name="Lyons E."/>
            <person name="Maher C.A."/>
            <person name="Martis M."/>
            <person name="Narechania A."/>
            <person name="Otillar R.P."/>
            <person name="Penning B.W."/>
            <person name="Salamov A.A."/>
            <person name="Wang Y."/>
            <person name="Zhang L."/>
            <person name="Carpita N.C."/>
            <person name="Freeling M."/>
            <person name="Gingle A.R."/>
            <person name="Hash C.T."/>
            <person name="Keller B."/>
            <person name="Klein P."/>
            <person name="Kresovich S."/>
            <person name="McCann M.C."/>
            <person name="Ming R."/>
            <person name="Peterson D.G."/>
            <person name="Mehboob-ur-Rahman"/>
            <person name="Ware D."/>
            <person name="Westhoff P."/>
            <person name="Mayer K.F."/>
            <person name="Messing J."/>
            <person name="Rokhsar D.S."/>
        </authorList>
    </citation>
    <scope>NUCLEOTIDE SEQUENCE [LARGE SCALE GENOMIC DNA]</scope>
    <source>
        <strain evidence="21">cv. BTx623</strain>
    </source>
</reference>
<dbReference type="PANTHER" id="PTHR43719">
    <property type="entry name" value="TWO-COMPONENT HISTIDINE KINASE"/>
    <property type="match status" value="1"/>
</dbReference>
<dbReference type="InterPro" id="IPR050956">
    <property type="entry name" value="2C_system_His_kinase"/>
</dbReference>
<dbReference type="Proteomes" id="UP000000768">
    <property type="component" value="Chromosome 10"/>
</dbReference>
<keyword evidence="12 17" id="KW-1133">Transmembrane helix</keyword>
<keyword evidence="9 17" id="KW-0812">Transmembrane</keyword>
<feature type="modified residue" description="4-aspartylphosphate" evidence="16">
    <location>
        <position position="1020"/>
    </location>
</feature>
<name>A0A194YIR6_SORBI</name>
<dbReference type="Gene3D" id="3.30.565.10">
    <property type="entry name" value="Histidine kinase-like ATPase, C-terminal domain"/>
    <property type="match status" value="1"/>
</dbReference>
<reference evidence="21" key="2">
    <citation type="journal article" date="2018" name="Plant J.">
        <title>The Sorghum bicolor reference genome: improved assembly, gene annotations, a transcriptome atlas, and signatures of genome organization.</title>
        <authorList>
            <person name="McCormick R.F."/>
            <person name="Truong S.K."/>
            <person name="Sreedasyam A."/>
            <person name="Jenkins J."/>
            <person name="Shu S."/>
            <person name="Sims D."/>
            <person name="Kennedy M."/>
            <person name="Amirebrahimi M."/>
            <person name="Weers B.D."/>
            <person name="McKinley B."/>
            <person name="Mattison A."/>
            <person name="Morishige D.T."/>
            <person name="Grimwood J."/>
            <person name="Schmutz J."/>
            <person name="Mullet J.E."/>
        </authorList>
    </citation>
    <scope>NUCLEOTIDE SEQUENCE [LARGE SCALE GENOMIC DNA]</scope>
    <source>
        <strain evidence="21">cv. BTx623</strain>
    </source>
</reference>
<evidence type="ECO:0000256" key="5">
    <source>
        <dbReference type="ARBA" id="ARBA00012438"/>
    </source>
</evidence>
<dbReference type="PRINTS" id="PR00344">
    <property type="entry name" value="BCTRLSENSOR"/>
</dbReference>
<evidence type="ECO:0000256" key="16">
    <source>
        <dbReference type="PROSITE-ProRule" id="PRU00169"/>
    </source>
</evidence>
<gene>
    <name evidence="20" type="ORF">SORBI_3010G064800</name>
</gene>
<evidence type="ECO:0000256" key="12">
    <source>
        <dbReference type="ARBA" id="ARBA00022989"/>
    </source>
</evidence>
<evidence type="ECO:0000256" key="8">
    <source>
        <dbReference type="ARBA" id="ARBA00022679"/>
    </source>
</evidence>
<dbReference type="InterPro" id="IPR001789">
    <property type="entry name" value="Sig_transdc_resp-reg_receiver"/>
</dbReference>
<evidence type="ECO:0000256" key="7">
    <source>
        <dbReference type="ARBA" id="ARBA00022553"/>
    </source>
</evidence>
<dbReference type="OMA" id="HCILYVH"/>
<evidence type="ECO:0000256" key="9">
    <source>
        <dbReference type="ARBA" id="ARBA00022692"/>
    </source>
</evidence>
<evidence type="ECO:0000256" key="1">
    <source>
        <dbReference type="ARBA" id="ARBA00000085"/>
    </source>
</evidence>
<dbReference type="SMART" id="SM00388">
    <property type="entry name" value="HisKA"/>
    <property type="match status" value="1"/>
</dbReference>
<evidence type="ECO:0000256" key="15">
    <source>
        <dbReference type="ARBA" id="ARBA00072894"/>
    </source>
</evidence>
<dbReference type="InterPro" id="IPR011006">
    <property type="entry name" value="CheY-like_superfamily"/>
</dbReference>
<dbReference type="SMART" id="SM00387">
    <property type="entry name" value="HATPase_c"/>
    <property type="match status" value="1"/>
</dbReference>
<dbReference type="EMBL" id="CM000769">
    <property type="protein sequence ID" value="KXG19481.1"/>
    <property type="molecule type" value="Genomic_DNA"/>
</dbReference>
<evidence type="ECO:0000256" key="14">
    <source>
        <dbReference type="ARBA" id="ARBA00023136"/>
    </source>
</evidence>